<feature type="transmembrane region" description="Helical" evidence="1">
    <location>
        <begin position="7"/>
        <end position="30"/>
    </location>
</feature>
<proteinExistence type="predicted"/>
<keyword evidence="3" id="KW-1185">Reference proteome</keyword>
<dbReference type="STRING" id="1244108.SAMN05444004_104139"/>
<dbReference type="EMBL" id="FNPX01000004">
    <property type="protein sequence ID" value="SDY93177.1"/>
    <property type="molecule type" value="Genomic_DNA"/>
</dbReference>
<dbReference type="OrthoDB" id="7659428at2"/>
<accession>A0A1H3NWA1</accession>
<protein>
    <submittedName>
        <fullName evidence="2">Uncharacterized protein</fullName>
    </submittedName>
</protein>
<dbReference type="RefSeq" id="WP_092644117.1">
    <property type="nucleotide sequence ID" value="NZ_FNPX01000004.1"/>
</dbReference>
<keyword evidence="1" id="KW-0812">Transmembrane</keyword>
<feature type="transmembrane region" description="Helical" evidence="1">
    <location>
        <begin position="42"/>
        <end position="68"/>
    </location>
</feature>
<keyword evidence="1" id="KW-1133">Transmembrane helix</keyword>
<gene>
    <name evidence="2" type="ORF">SAMN05444004_104139</name>
</gene>
<dbReference type="Proteomes" id="UP000198914">
    <property type="component" value="Unassembled WGS sequence"/>
</dbReference>
<reference evidence="3" key="1">
    <citation type="submission" date="2016-10" db="EMBL/GenBank/DDBJ databases">
        <authorList>
            <person name="Varghese N."/>
            <person name="Submissions S."/>
        </authorList>
    </citation>
    <scope>NUCLEOTIDE SEQUENCE [LARGE SCALE GENOMIC DNA]</scope>
    <source>
        <strain evidence="3">DSM 100420</strain>
    </source>
</reference>
<name>A0A1H3NWA1_9RHOB</name>
<organism evidence="2 3">
    <name type="scientific">Jannaschia faecimaris</name>
    <dbReference type="NCBI Taxonomy" id="1244108"/>
    <lineage>
        <taxon>Bacteria</taxon>
        <taxon>Pseudomonadati</taxon>
        <taxon>Pseudomonadota</taxon>
        <taxon>Alphaproteobacteria</taxon>
        <taxon>Rhodobacterales</taxon>
        <taxon>Roseobacteraceae</taxon>
        <taxon>Jannaschia</taxon>
    </lineage>
</organism>
<dbReference type="AlphaFoldDB" id="A0A1H3NWA1"/>
<evidence type="ECO:0000256" key="1">
    <source>
        <dbReference type="SAM" id="Phobius"/>
    </source>
</evidence>
<evidence type="ECO:0000313" key="3">
    <source>
        <dbReference type="Proteomes" id="UP000198914"/>
    </source>
</evidence>
<keyword evidence="1" id="KW-0472">Membrane</keyword>
<evidence type="ECO:0000313" key="2">
    <source>
        <dbReference type="EMBL" id="SDY93177.1"/>
    </source>
</evidence>
<sequence>MSYRAIALFLDSLAIGVAVSTFILAAGVIFDVWGLARAVDELGLIALSVLWLQLAVFIAPFATLALLARMSD</sequence>